<dbReference type="Proteomes" id="UP001223214">
    <property type="component" value="Unassembled WGS sequence"/>
</dbReference>
<gene>
    <name evidence="1" type="ORF">QQF32_13445</name>
</gene>
<dbReference type="RefSeq" id="WP_285149500.1">
    <property type="nucleotide sequence ID" value="NZ_JASSOM010000056.1"/>
</dbReference>
<accession>A0AAP4D6G0</accession>
<comment type="caution">
    <text evidence="1">The sequence shown here is derived from an EMBL/GenBank/DDBJ whole genome shotgun (WGS) entry which is preliminary data.</text>
</comment>
<evidence type="ECO:0000313" key="2">
    <source>
        <dbReference type="Proteomes" id="UP001223214"/>
    </source>
</evidence>
<dbReference type="InterPro" id="IPR009364">
    <property type="entry name" value="YdaT-like"/>
</dbReference>
<keyword evidence="2" id="KW-1185">Reference proteome</keyword>
<proteinExistence type="predicted"/>
<protein>
    <submittedName>
        <fullName evidence="1">Toxin YdaT family protein</fullName>
    </submittedName>
</protein>
<organism evidence="1 2">
    <name type="scientific">Lelliottia wanjuensis</name>
    <dbReference type="NCBI Taxonomy" id="3050585"/>
    <lineage>
        <taxon>Bacteria</taxon>
        <taxon>Pseudomonadati</taxon>
        <taxon>Pseudomonadota</taxon>
        <taxon>Gammaproteobacteria</taxon>
        <taxon>Enterobacterales</taxon>
        <taxon>Enterobacteriaceae</taxon>
        <taxon>Lelliottia</taxon>
    </lineage>
</organism>
<name>A0AAP4D6G0_9ENTR</name>
<dbReference type="AlphaFoldDB" id="A0AAP4D6G0"/>
<evidence type="ECO:0000313" key="1">
    <source>
        <dbReference type="EMBL" id="MDK9364202.1"/>
    </source>
</evidence>
<dbReference type="Pfam" id="PF06254">
    <property type="entry name" value="YdaT_toxin"/>
    <property type="match status" value="1"/>
</dbReference>
<sequence>MEIKHEHIQCVLLAWAAEVGQAHAANAITAEYLRLGGDQLPLVAGNTWNNQQNIFHRWLNGRTAQRREKIRLLLPAILVVLPRAIRHRLSIYDTLERRALLAAQDALGAAIDAHDDAVEAVYRRAQHSAADSPKFH</sequence>
<dbReference type="Gene3D" id="1.10.3600.10">
    <property type="entry name" value="Putative bacterial toxin ydaT"/>
    <property type="match status" value="1"/>
</dbReference>
<dbReference type="EMBL" id="JASSOM010000056">
    <property type="protein sequence ID" value="MDK9364202.1"/>
    <property type="molecule type" value="Genomic_DNA"/>
</dbReference>
<reference evidence="1 2" key="1">
    <citation type="submission" date="2023-06" db="EMBL/GenBank/DDBJ databases">
        <title>Identification and characterization of antibiotic-resistant Gram-negative bacteria.</title>
        <authorList>
            <person name="Cho G.-S."/>
            <person name="Lee J."/>
            <person name="Tai E."/>
            <person name="Jeong S."/>
            <person name="Kim I."/>
            <person name="Kim B.-E."/>
            <person name="Jeong M.-I."/>
            <person name="Oh K.-K."/>
            <person name="Franz C.M.A.P."/>
        </authorList>
    </citation>
    <scope>NUCLEOTIDE SEQUENCE [LARGE SCALE GENOMIC DNA]</scope>
    <source>
        <strain evidence="1 2">V106_12</strain>
    </source>
</reference>
<dbReference type="InterPro" id="IPR037042">
    <property type="entry name" value="YdaT-like_sf"/>
</dbReference>